<evidence type="ECO:0000256" key="1">
    <source>
        <dbReference type="ARBA" id="ARBA00004141"/>
    </source>
</evidence>
<proteinExistence type="predicted"/>
<evidence type="ECO:0000256" key="6">
    <source>
        <dbReference type="SAM" id="Phobius"/>
    </source>
</evidence>
<feature type="transmembrane region" description="Helical" evidence="6">
    <location>
        <begin position="352"/>
        <end position="370"/>
    </location>
</feature>
<evidence type="ECO:0000259" key="7">
    <source>
        <dbReference type="Pfam" id="PF00892"/>
    </source>
</evidence>
<feature type="transmembrane region" description="Helical" evidence="6">
    <location>
        <begin position="163"/>
        <end position="180"/>
    </location>
</feature>
<name>A0A813XBW5_9BILA</name>
<feature type="transmembrane region" description="Helical" evidence="6">
    <location>
        <begin position="299"/>
        <end position="320"/>
    </location>
</feature>
<feature type="domain" description="EamA" evidence="7">
    <location>
        <begin position="75"/>
        <end position="203"/>
    </location>
</feature>
<evidence type="ECO:0000256" key="4">
    <source>
        <dbReference type="ARBA" id="ARBA00023136"/>
    </source>
</evidence>
<evidence type="ECO:0000256" key="5">
    <source>
        <dbReference type="SAM" id="MobiDB-lite"/>
    </source>
</evidence>
<dbReference type="EMBL" id="CAJNOC010001416">
    <property type="protein sequence ID" value="CAF0863075.1"/>
    <property type="molecule type" value="Genomic_DNA"/>
</dbReference>
<dbReference type="PANTHER" id="PTHR22911:SF6">
    <property type="entry name" value="SOLUTE CARRIER FAMILY 35 MEMBER G1"/>
    <property type="match status" value="1"/>
</dbReference>
<evidence type="ECO:0000313" key="8">
    <source>
        <dbReference type="EMBL" id="CAF0863075.1"/>
    </source>
</evidence>
<keyword evidence="3 6" id="KW-1133">Transmembrane helix</keyword>
<feature type="transmembrane region" description="Helical" evidence="6">
    <location>
        <begin position="257"/>
        <end position="279"/>
    </location>
</feature>
<protein>
    <recommendedName>
        <fullName evidence="7">EamA domain-containing protein</fullName>
    </recommendedName>
</protein>
<dbReference type="InterPro" id="IPR000620">
    <property type="entry name" value="EamA_dom"/>
</dbReference>
<feature type="transmembrane region" description="Helical" evidence="6">
    <location>
        <begin position="187"/>
        <end position="209"/>
    </location>
</feature>
<feature type="transmembrane region" description="Helical" evidence="6">
    <location>
        <begin position="103"/>
        <end position="121"/>
    </location>
</feature>
<evidence type="ECO:0000313" key="9">
    <source>
        <dbReference type="Proteomes" id="UP000663879"/>
    </source>
</evidence>
<sequence>MESKFNNQFVNSSFMTDHPKPTTTDTKPETITLKTISLNTIPFNSTDKLHDDKCQKISDKLGMDAQRLSKFYSLTLAFMASVAITCSIFLVKLSNVLSASDIGIVKFSIKLVFCLPIAYFYRQDLFGPKGSRLWLVLRGLTGALSIIAAYFSIRMIHFEDSMVIRYSSPIITAIFARIILKNKLNFMHFISFGMSLVGILCVIRPSLIFRQFGQPKETENSLSFILGIILSIVSAITAGSTFVFIKKLTNKNIHFIVLIFYFCLFGFLLSSGVSLTLYLTNITRHNLMYTKQVILRDVSIGLLAGLISFIGHVCFSLAIARETANKIAVLRTSDILIAFLLEYLVLNVTPHWITLIGAGLVLLGVILIYVHKFYLNKRKQNENESTTNKVENENNVFRI</sequence>
<gene>
    <name evidence="8" type="ORF">OXX778_LOCUS9538</name>
</gene>
<keyword evidence="2 6" id="KW-0812">Transmembrane</keyword>
<feature type="compositionally biased region" description="Polar residues" evidence="5">
    <location>
        <begin position="1"/>
        <end position="15"/>
    </location>
</feature>
<reference evidence="8" key="1">
    <citation type="submission" date="2021-02" db="EMBL/GenBank/DDBJ databases">
        <authorList>
            <person name="Nowell W R."/>
        </authorList>
    </citation>
    <scope>NUCLEOTIDE SEQUENCE</scope>
    <source>
        <strain evidence="8">Ploen Becks lab</strain>
    </source>
</reference>
<keyword evidence="4 6" id="KW-0472">Membrane</keyword>
<evidence type="ECO:0000256" key="2">
    <source>
        <dbReference type="ARBA" id="ARBA00022692"/>
    </source>
</evidence>
<dbReference type="GO" id="GO:0016020">
    <property type="term" value="C:membrane"/>
    <property type="evidence" value="ECO:0007669"/>
    <property type="project" value="UniProtKB-SubCell"/>
</dbReference>
<feature type="domain" description="EamA" evidence="7">
    <location>
        <begin position="226"/>
        <end position="369"/>
    </location>
</feature>
<dbReference type="OrthoDB" id="306876at2759"/>
<dbReference type="AlphaFoldDB" id="A0A813XBW5"/>
<evidence type="ECO:0000256" key="3">
    <source>
        <dbReference type="ARBA" id="ARBA00022989"/>
    </source>
</evidence>
<keyword evidence="9" id="KW-1185">Reference proteome</keyword>
<dbReference type="PANTHER" id="PTHR22911">
    <property type="entry name" value="ACYL-MALONYL CONDENSING ENZYME-RELATED"/>
    <property type="match status" value="1"/>
</dbReference>
<feature type="transmembrane region" description="Helical" evidence="6">
    <location>
        <begin position="327"/>
        <end position="346"/>
    </location>
</feature>
<accession>A0A813XBW5</accession>
<dbReference type="InterPro" id="IPR037185">
    <property type="entry name" value="EmrE-like"/>
</dbReference>
<dbReference type="SUPFAM" id="SSF103481">
    <property type="entry name" value="Multidrug resistance efflux transporter EmrE"/>
    <property type="match status" value="2"/>
</dbReference>
<dbReference type="Pfam" id="PF00892">
    <property type="entry name" value="EamA"/>
    <property type="match status" value="2"/>
</dbReference>
<feature type="transmembrane region" description="Helical" evidence="6">
    <location>
        <begin position="133"/>
        <end position="151"/>
    </location>
</feature>
<feature type="transmembrane region" description="Helical" evidence="6">
    <location>
        <begin position="71"/>
        <end position="91"/>
    </location>
</feature>
<feature type="transmembrane region" description="Helical" evidence="6">
    <location>
        <begin position="221"/>
        <end position="245"/>
    </location>
</feature>
<organism evidence="8 9">
    <name type="scientific">Brachionus calyciflorus</name>
    <dbReference type="NCBI Taxonomy" id="104777"/>
    <lineage>
        <taxon>Eukaryota</taxon>
        <taxon>Metazoa</taxon>
        <taxon>Spiralia</taxon>
        <taxon>Gnathifera</taxon>
        <taxon>Rotifera</taxon>
        <taxon>Eurotatoria</taxon>
        <taxon>Monogononta</taxon>
        <taxon>Pseudotrocha</taxon>
        <taxon>Ploima</taxon>
        <taxon>Brachionidae</taxon>
        <taxon>Brachionus</taxon>
    </lineage>
</organism>
<comment type="subcellular location">
    <subcellularLocation>
        <location evidence="1">Membrane</location>
        <topology evidence="1">Multi-pass membrane protein</topology>
    </subcellularLocation>
</comment>
<comment type="caution">
    <text evidence="8">The sequence shown here is derived from an EMBL/GenBank/DDBJ whole genome shotgun (WGS) entry which is preliminary data.</text>
</comment>
<dbReference type="Proteomes" id="UP000663879">
    <property type="component" value="Unassembled WGS sequence"/>
</dbReference>
<feature type="region of interest" description="Disordered" evidence="5">
    <location>
        <begin position="1"/>
        <end position="26"/>
    </location>
</feature>